<dbReference type="PROSITE" id="PS50835">
    <property type="entry name" value="IG_LIKE"/>
    <property type="match status" value="1"/>
</dbReference>
<dbReference type="InterPro" id="IPR003599">
    <property type="entry name" value="Ig_sub"/>
</dbReference>
<evidence type="ECO:0000259" key="2">
    <source>
        <dbReference type="PROSITE" id="PS50835"/>
    </source>
</evidence>
<dbReference type="Pfam" id="PF13927">
    <property type="entry name" value="Ig_3"/>
    <property type="match status" value="1"/>
</dbReference>
<comment type="caution">
    <text evidence="3">The sequence shown here is derived from an EMBL/GenBank/DDBJ whole genome shotgun (WGS) entry which is preliminary data.</text>
</comment>
<evidence type="ECO:0000313" key="4">
    <source>
        <dbReference type="Proteomes" id="UP001148838"/>
    </source>
</evidence>
<dbReference type="InterPro" id="IPR013783">
    <property type="entry name" value="Ig-like_fold"/>
</dbReference>
<reference evidence="3 4" key="1">
    <citation type="journal article" date="2022" name="Allergy">
        <title>Genome assembly and annotation of Periplaneta americana reveal a comprehensive cockroach allergen profile.</title>
        <authorList>
            <person name="Wang L."/>
            <person name="Xiong Q."/>
            <person name="Saelim N."/>
            <person name="Wang L."/>
            <person name="Nong W."/>
            <person name="Wan A.T."/>
            <person name="Shi M."/>
            <person name="Liu X."/>
            <person name="Cao Q."/>
            <person name="Hui J.H.L."/>
            <person name="Sookrung N."/>
            <person name="Leung T.F."/>
            <person name="Tungtrongchitr A."/>
            <person name="Tsui S.K.W."/>
        </authorList>
    </citation>
    <scope>NUCLEOTIDE SEQUENCE [LARGE SCALE GENOMIC DNA]</scope>
    <source>
        <strain evidence="3">PWHHKU_190912</strain>
    </source>
</reference>
<name>A0ABQ8T8F1_PERAM</name>
<dbReference type="InterPro" id="IPR036179">
    <property type="entry name" value="Ig-like_dom_sf"/>
</dbReference>
<dbReference type="Gene3D" id="2.60.40.10">
    <property type="entry name" value="Immunoglobulins"/>
    <property type="match status" value="1"/>
</dbReference>
<dbReference type="InterPro" id="IPR007110">
    <property type="entry name" value="Ig-like_dom"/>
</dbReference>
<keyword evidence="4" id="KW-1185">Reference proteome</keyword>
<evidence type="ECO:0000256" key="1">
    <source>
        <dbReference type="SAM" id="MobiDB-lite"/>
    </source>
</evidence>
<accession>A0ABQ8T8F1</accession>
<feature type="region of interest" description="Disordered" evidence="1">
    <location>
        <begin position="1"/>
        <end position="27"/>
    </location>
</feature>
<sequence>MKEAELKPERTETTETSENRNCQTSENRSWCRAQDNFYFSRNPANTDVVAGSGVTLQCEVSNATGIAYYWQLNGQSIGNTTRRYQRGSNLHITRADRVRDGGQFTCIAMNVSTGFSITSMAASLNIL</sequence>
<gene>
    <name evidence="3" type="ORF">ANN_11983</name>
</gene>
<organism evidence="3 4">
    <name type="scientific">Periplaneta americana</name>
    <name type="common">American cockroach</name>
    <name type="synonym">Blatta americana</name>
    <dbReference type="NCBI Taxonomy" id="6978"/>
    <lineage>
        <taxon>Eukaryota</taxon>
        <taxon>Metazoa</taxon>
        <taxon>Ecdysozoa</taxon>
        <taxon>Arthropoda</taxon>
        <taxon>Hexapoda</taxon>
        <taxon>Insecta</taxon>
        <taxon>Pterygota</taxon>
        <taxon>Neoptera</taxon>
        <taxon>Polyneoptera</taxon>
        <taxon>Dictyoptera</taxon>
        <taxon>Blattodea</taxon>
        <taxon>Blattoidea</taxon>
        <taxon>Blattidae</taxon>
        <taxon>Blattinae</taxon>
        <taxon>Periplaneta</taxon>
    </lineage>
</organism>
<dbReference type="SUPFAM" id="SSF48726">
    <property type="entry name" value="Immunoglobulin"/>
    <property type="match status" value="1"/>
</dbReference>
<dbReference type="InterPro" id="IPR003598">
    <property type="entry name" value="Ig_sub2"/>
</dbReference>
<feature type="compositionally biased region" description="Basic and acidic residues" evidence="1">
    <location>
        <begin position="1"/>
        <end position="13"/>
    </location>
</feature>
<feature type="domain" description="Ig-like" evidence="2">
    <location>
        <begin position="8"/>
        <end position="123"/>
    </location>
</feature>
<protein>
    <recommendedName>
        <fullName evidence="2">Ig-like domain-containing protein</fullName>
    </recommendedName>
</protein>
<dbReference type="EMBL" id="JAJSOF020000015">
    <property type="protein sequence ID" value="KAJ4442117.1"/>
    <property type="molecule type" value="Genomic_DNA"/>
</dbReference>
<dbReference type="SMART" id="SM00409">
    <property type="entry name" value="IG"/>
    <property type="match status" value="1"/>
</dbReference>
<proteinExistence type="predicted"/>
<dbReference type="SMART" id="SM00408">
    <property type="entry name" value="IGc2"/>
    <property type="match status" value="1"/>
</dbReference>
<evidence type="ECO:0000313" key="3">
    <source>
        <dbReference type="EMBL" id="KAJ4442117.1"/>
    </source>
</evidence>
<dbReference type="Proteomes" id="UP001148838">
    <property type="component" value="Unassembled WGS sequence"/>
</dbReference>